<dbReference type="Gramene" id="KVH87043">
    <property type="protein sequence ID" value="KVH87043"/>
    <property type="gene ID" value="Ccrd_025415"/>
</dbReference>
<evidence type="ECO:0000313" key="8">
    <source>
        <dbReference type="EMBL" id="KVH87043.1"/>
    </source>
</evidence>
<dbReference type="Pfam" id="PF23240">
    <property type="entry name" value="HAT_PRP39_N"/>
    <property type="match status" value="1"/>
</dbReference>
<dbReference type="InterPro" id="IPR011990">
    <property type="entry name" value="TPR-like_helical_dom_sf"/>
</dbReference>
<feature type="compositionally biased region" description="Low complexity" evidence="7">
    <location>
        <begin position="878"/>
        <end position="890"/>
    </location>
</feature>
<dbReference type="GO" id="GO:0030627">
    <property type="term" value="F:pre-mRNA 5'-splice site binding"/>
    <property type="evidence" value="ECO:0007669"/>
    <property type="project" value="TreeGrafter"/>
</dbReference>
<dbReference type="Proteomes" id="UP000243975">
    <property type="component" value="Unassembled WGS sequence"/>
</dbReference>
<evidence type="ECO:0000256" key="6">
    <source>
        <dbReference type="ARBA" id="ARBA00038019"/>
    </source>
</evidence>
<reference evidence="8 9" key="1">
    <citation type="journal article" date="2016" name="Sci. Rep.">
        <title>The genome sequence of the outbreeding globe artichoke constructed de novo incorporating a phase-aware low-pass sequencing strategy of F1 progeny.</title>
        <authorList>
            <person name="Scaglione D."/>
            <person name="Reyes-Chin-Wo S."/>
            <person name="Acquadro A."/>
            <person name="Froenicke L."/>
            <person name="Portis E."/>
            <person name="Beitel C."/>
            <person name="Tirone M."/>
            <person name="Mauro R."/>
            <person name="Lo Monaco A."/>
            <person name="Mauromicale G."/>
            <person name="Faccioli P."/>
            <person name="Cattivelli L."/>
            <person name="Rieseberg L."/>
            <person name="Michelmore R."/>
            <person name="Lanteri S."/>
        </authorList>
    </citation>
    <scope>NUCLEOTIDE SEQUENCE [LARGE SCALE GENOMIC DNA]</scope>
    <source>
        <strain evidence="8">2C</strain>
    </source>
</reference>
<protein>
    <submittedName>
        <fullName evidence="8">RNA-processing protein, HAT helix</fullName>
    </submittedName>
</protein>
<dbReference type="OMA" id="NARFREK"/>
<keyword evidence="9" id="KW-1185">Reference proteome</keyword>
<dbReference type="GO" id="GO:0000395">
    <property type="term" value="P:mRNA 5'-splice site recognition"/>
    <property type="evidence" value="ECO:0007669"/>
    <property type="project" value="TreeGrafter"/>
</dbReference>
<evidence type="ECO:0000256" key="7">
    <source>
        <dbReference type="SAM" id="MobiDB-lite"/>
    </source>
</evidence>
<evidence type="ECO:0000256" key="4">
    <source>
        <dbReference type="ARBA" id="ARBA00023187"/>
    </source>
</evidence>
<evidence type="ECO:0000313" key="9">
    <source>
        <dbReference type="Proteomes" id="UP000243975"/>
    </source>
</evidence>
<organism evidence="8 9">
    <name type="scientific">Cynara cardunculus var. scolymus</name>
    <name type="common">Globe artichoke</name>
    <name type="synonym">Cynara scolymus</name>
    <dbReference type="NCBI Taxonomy" id="59895"/>
    <lineage>
        <taxon>Eukaryota</taxon>
        <taxon>Viridiplantae</taxon>
        <taxon>Streptophyta</taxon>
        <taxon>Embryophyta</taxon>
        <taxon>Tracheophyta</taxon>
        <taxon>Spermatophyta</taxon>
        <taxon>Magnoliopsida</taxon>
        <taxon>eudicotyledons</taxon>
        <taxon>Gunneridae</taxon>
        <taxon>Pentapetalae</taxon>
        <taxon>asterids</taxon>
        <taxon>campanulids</taxon>
        <taxon>Asterales</taxon>
        <taxon>Asteraceae</taxon>
        <taxon>Carduoideae</taxon>
        <taxon>Cardueae</taxon>
        <taxon>Carduinae</taxon>
        <taxon>Cynara</taxon>
    </lineage>
</organism>
<proteinExistence type="inferred from homology"/>
<dbReference type="Gene3D" id="1.25.40.10">
    <property type="entry name" value="Tetratricopeptide repeat domain"/>
    <property type="match status" value="2"/>
</dbReference>
<dbReference type="SMART" id="SM00386">
    <property type="entry name" value="HAT"/>
    <property type="match status" value="4"/>
</dbReference>
<feature type="compositionally biased region" description="Basic and acidic residues" evidence="7">
    <location>
        <begin position="697"/>
        <end position="709"/>
    </location>
</feature>
<evidence type="ECO:0000256" key="5">
    <source>
        <dbReference type="ARBA" id="ARBA00023242"/>
    </source>
</evidence>
<dbReference type="PANTHER" id="PTHR17204:SF26">
    <property type="entry name" value="PRE-MRNA-PROCESSING FACTOR 39-2"/>
    <property type="match status" value="1"/>
</dbReference>
<dbReference type="AlphaFoldDB" id="A0A103XAB6"/>
<feature type="compositionally biased region" description="Low complexity" evidence="7">
    <location>
        <begin position="798"/>
        <end position="810"/>
    </location>
</feature>
<comment type="caution">
    <text evidence="8">The sequence shown here is derived from an EMBL/GenBank/DDBJ whole genome shotgun (WGS) entry which is preliminary data.</text>
</comment>
<sequence length="897" mass="101524">MQDNIKAISSVYESFLSLFPLCHGYWKKYADHQARLCTMEKAVEIFEQAVQSATYSVGLWVDYCSFSILAFADPSDIRRIFERGLSFVGKDFLCHRLWDLYIRFELSQQQWSSLAHILIRSLKFPTKSLHKYYDNFREFAAFVEEDMSCPKSCNLEPHAADSNVEVARSDDEIIAIKELQNSSSIELRSKALYKFITIGERFYSKACQLHEKIDYFENYMERDFFHVKPLEDEELENWHNYLDFIEKQEDFDWAVKLYERCLIPCANYPEFWMRYVEFIESKGGREIANFALERATQVFLKDPENVSEVHIFNARFREKIGDIEGARAALLRGENGSDSSFIETAIREANMEKRLGNLDTALDIYDKALKMAADKEKMHIIPILYIQLFRLKYLITGSEDAAVDLLIAGIQQVPHSRLLLEELINFAMLHEGSRHLNVVDPIMATAITCGSDGSQGLSSKDREDLSHLYLKFVDYCGTTHDIGKAWNRHIKSFPHLIRSSSSHKSPSNQLLNEPEEVRERIPRLVAKQPIVVNSIEHIPRVSAEENHKLSISKNQAIKPHEATANQHGGNDEDNAAGEFKSLKRHSRNDASEMIESSLALHKRGEIESVYIDSIDHIQSQKDTLGPNEPQVSHKYDQIRHKPEKEHEVEMLLIPVSLESLSLLTREKGPNVLEDTVPSVNNENPSTSTRNPFSATESAKKQNGTEEHGSESLSFSPGHRNLREQTDPQQYSSQNPETCCKTNHMLTASEDASAESDGQPRQHHRQPHQGFPLIHESTANQDHPNPTKENIENNTWPVANVQPQSSSSAPQPVQPHPNLASMGHATMLPHPTTTPAGFETPYTQQNSENRVAQPTGASGSAPTNIGSPSNCQPSSHRASSVPSKSLHSPSLEQTLQSG</sequence>
<feature type="region of interest" description="Disordered" evidence="7">
    <location>
        <begin position="798"/>
        <end position="897"/>
    </location>
</feature>
<comment type="subcellular location">
    <subcellularLocation>
        <location evidence="1">Nucleus</location>
    </subcellularLocation>
</comment>
<feature type="compositionally biased region" description="Polar residues" evidence="7">
    <location>
        <begin position="726"/>
        <end position="738"/>
    </location>
</feature>
<gene>
    <name evidence="8" type="ORF">Ccrd_025415</name>
</gene>
<dbReference type="STRING" id="59895.A0A103XAB6"/>
<keyword evidence="5" id="KW-0539">Nucleus</keyword>
<evidence type="ECO:0000256" key="3">
    <source>
        <dbReference type="ARBA" id="ARBA00022737"/>
    </source>
</evidence>
<dbReference type="PANTHER" id="PTHR17204">
    <property type="entry name" value="PRE-MRNA PROCESSING PROTEIN PRP39-RELATED"/>
    <property type="match status" value="1"/>
</dbReference>
<name>A0A103XAB6_CYNCS</name>
<dbReference type="InterPro" id="IPR059164">
    <property type="entry name" value="HAT_PRP39_C"/>
</dbReference>
<dbReference type="InterPro" id="IPR003107">
    <property type="entry name" value="HAT"/>
</dbReference>
<accession>A0A103XAB6</accession>
<dbReference type="GO" id="GO:0005685">
    <property type="term" value="C:U1 snRNP"/>
    <property type="evidence" value="ECO:0007669"/>
    <property type="project" value="TreeGrafter"/>
</dbReference>
<evidence type="ECO:0000256" key="1">
    <source>
        <dbReference type="ARBA" id="ARBA00004123"/>
    </source>
</evidence>
<dbReference type="EMBL" id="LEKV01006317">
    <property type="protein sequence ID" value="KVH87043.1"/>
    <property type="molecule type" value="Genomic_DNA"/>
</dbReference>
<feature type="compositionally biased region" description="Polar residues" evidence="7">
    <location>
        <begin position="830"/>
        <end position="877"/>
    </location>
</feature>
<dbReference type="FunFam" id="1.25.40.10:FF:000159">
    <property type="entry name" value="Tetratricopeptide repeat (TPR)-like superfamily protein"/>
    <property type="match status" value="1"/>
</dbReference>
<dbReference type="GO" id="GO:0000243">
    <property type="term" value="C:commitment complex"/>
    <property type="evidence" value="ECO:0007669"/>
    <property type="project" value="TreeGrafter"/>
</dbReference>
<dbReference type="FunFam" id="1.25.40.10:FF:000064">
    <property type="entry name" value="Putative pre-mrna-processing factor 39"/>
    <property type="match status" value="1"/>
</dbReference>
<keyword evidence="4" id="KW-0508">mRNA splicing</keyword>
<keyword evidence="2" id="KW-0507">mRNA processing</keyword>
<feature type="region of interest" description="Disordered" evidence="7">
    <location>
        <begin position="671"/>
        <end position="738"/>
    </location>
</feature>
<evidence type="ECO:0000256" key="2">
    <source>
        <dbReference type="ARBA" id="ARBA00022664"/>
    </source>
</evidence>
<keyword evidence="3" id="KW-0677">Repeat</keyword>
<dbReference type="SUPFAM" id="SSF48452">
    <property type="entry name" value="TPR-like"/>
    <property type="match status" value="1"/>
</dbReference>
<dbReference type="GO" id="GO:0071004">
    <property type="term" value="C:U2-type prespliceosome"/>
    <property type="evidence" value="ECO:0007669"/>
    <property type="project" value="TreeGrafter"/>
</dbReference>
<comment type="similarity">
    <text evidence="6">Belongs to the PRP39 family.</text>
</comment>
<feature type="compositionally biased region" description="Polar residues" evidence="7">
    <location>
        <begin position="677"/>
        <end position="696"/>
    </location>
</feature>
<dbReference type="Pfam" id="PF23241">
    <property type="entry name" value="HAT_PRP39_C"/>
    <property type="match status" value="1"/>
</dbReference>